<evidence type="ECO:0000313" key="2">
    <source>
        <dbReference type="EMBL" id="KAH7424450.1"/>
    </source>
</evidence>
<dbReference type="EMBL" id="CM035416">
    <property type="protein sequence ID" value="KAH7424450.1"/>
    <property type="molecule type" value="Genomic_DNA"/>
</dbReference>
<gene>
    <name evidence="2" type="ORF">KP509_11G009400</name>
</gene>
<dbReference type="PANTHER" id="PTHR38377:SF1">
    <property type="entry name" value="THREONINE-TRNA LIGASE 2"/>
    <property type="match status" value="1"/>
</dbReference>
<comment type="caution">
    <text evidence="2">The sequence shown here is derived from an EMBL/GenBank/DDBJ whole genome shotgun (WGS) entry which is preliminary data.</text>
</comment>
<accession>A0A8T2TQ32</accession>
<keyword evidence="3" id="KW-1185">Reference proteome</keyword>
<name>A0A8T2TQ32_CERRI</name>
<dbReference type="OrthoDB" id="1939146at2759"/>
<evidence type="ECO:0000313" key="3">
    <source>
        <dbReference type="Proteomes" id="UP000825935"/>
    </source>
</evidence>
<dbReference type="PANTHER" id="PTHR38377">
    <property type="entry name" value="THREONINE-TRNA LIGASE 2"/>
    <property type="match status" value="1"/>
</dbReference>
<proteinExistence type="predicted"/>
<dbReference type="Proteomes" id="UP000825935">
    <property type="component" value="Chromosome 11"/>
</dbReference>
<evidence type="ECO:0000256" key="1">
    <source>
        <dbReference type="SAM" id="Coils"/>
    </source>
</evidence>
<reference evidence="2" key="1">
    <citation type="submission" date="2021-08" db="EMBL/GenBank/DDBJ databases">
        <title>WGS assembly of Ceratopteris richardii.</title>
        <authorList>
            <person name="Marchant D.B."/>
            <person name="Chen G."/>
            <person name="Jenkins J."/>
            <person name="Shu S."/>
            <person name="Leebens-Mack J."/>
            <person name="Grimwood J."/>
            <person name="Schmutz J."/>
            <person name="Soltis P."/>
            <person name="Soltis D."/>
            <person name="Chen Z.-H."/>
        </authorList>
    </citation>
    <scope>NUCLEOTIDE SEQUENCE</scope>
    <source>
        <strain evidence="2">Whitten #5841</strain>
        <tissue evidence="2">Leaf</tissue>
    </source>
</reference>
<feature type="coiled-coil region" evidence="1">
    <location>
        <begin position="18"/>
        <end position="89"/>
    </location>
</feature>
<dbReference type="AlphaFoldDB" id="A0A8T2TQ32"/>
<dbReference type="OMA" id="KPFHERA"/>
<keyword evidence="1" id="KW-0175">Coiled coil</keyword>
<sequence length="111" mass="12611">MANASTLPEFLKPFHDRAALAEERLAKLEAALKATTGKSEVNDSGELLSSLLELRDKLEKSRQEHKSEKEQWQKEQETLLNENAKLQYRIIHLVRALKETDDRLENAAGGQ</sequence>
<organism evidence="2 3">
    <name type="scientific">Ceratopteris richardii</name>
    <name type="common">Triangle waterfern</name>
    <dbReference type="NCBI Taxonomy" id="49495"/>
    <lineage>
        <taxon>Eukaryota</taxon>
        <taxon>Viridiplantae</taxon>
        <taxon>Streptophyta</taxon>
        <taxon>Embryophyta</taxon>
        <taxon>Tracheophyta</taxon>
        <taxon>Polypodiopsida</taxon>
        <taxon>Polypodiidae</taxon>
        <taxon>Polypodiales</taxon>
        <taxon>Pteridineae</taxon>
        <taxon>Pteridaceae</taxon>
        <taxon>Parkerioideae</taxon>
        <taxon>Ceratopteris</taxon>
    </lineage>
</organism>
<protein>
    <submittedName>
        <fullName evidence="2">Uncharacterized protein</fullName>
    </submittedName>
</protein>